<accession>A0ACD5A7I0</accession>
<keyword evidence="2" id="KW-1185">Reference proteome</keyword>
<evidence type="ECO:0000313" key="2">
    <source>
        <dbReference type="Proteomes" id="UP001432251"/>
    </source>
</evidence>
<keyword evidence="1" id="KW-0378">Hydrolase</keyword>
<name>A0ACD5A7I0_9ACTN</name>
<organism evidence="1 2">
    <name type="scientific">Streptomyces citrinus</name>
    <dbReference type="NCBI Taxonomy" id="3118173"/>
    <lineage>
        <taxon>Bacteria</taxon>
        <taxon>Bacillati</taxon>
        <taxon>Actinomycetota</taxon>
        <taxon>Actinomycetes</taxon>
        <taxon>Kitasatosporales</taxon>
        <taxon>Streptomycetaceae</taxon>
        <taxon>Streptomyces</taxon>
    </lineage>
</organism>
<evidence type="ECO:0000313" key="1">
    <source>
        <dbReference type="EMBL" id="WWQ63185.1"/>
    </source>
</evidence>
<reference evidence="1" key="1">
    <citation type="journal article" date="2025" name="Int. J. Syst. Evol. Microbiol.">
        <title>Streptomyces citrinus sp. nov., with yellow diffusible pigment.</title>
        <authorList>
            <person name="He Y."/>
            <person name="Yang E."/>
            <person name="Xu J."/>
            <person name="Sun Y."/>
            <person name="Sun L."/>
        </authorList>
    </citation>
    <scope>NUCLEOTIDE SEQUENCE</scope>
    <source>
        <strain evidence="1">Q6</strain>
    </source>
</reference>
<dbReference type="Proteomes" id="UP001432251">
    <property type="component" value="Chromosome"/>
</dbReference>
<protein>
    <submittedName>
        <fullName evidence="1">Serine hydrolase</fullName>
    </submittedName>
</protein>
<sequence length="311" mass="32434">MPPQSRRRRRRDQRRRPVLYAAVASAVLLSATAATTVYVKARAHDATALVSHITSSGEDPSVSPSPSPTVDLDALLAKAVRSAAAGHDGDVSVSVLDMDTGTRASYASGDRTYDTASIVKVDILAALLLRARDEGRSLTAREKTYATAMIEHSDNASTTQLWDTIGRADGLDAANERLGLSGTTGGNGPLWGLTQTTADDQLTLLKQVFGVGDDLALDADARAYVQELMGNVESDQAWGVSAAGDDTALKNGWLQRSTTGLWDINSVGRVSGAGKRYLVAVVSNGSATKDAGIALVEDVARAAVPVLSAGG</sequence>
<gene>
    <name evidence="1" type="ORF">V2W30_07390</name>
</gene>
<dbReference type="EMBL" id="CP146022">
    <property type="protein sequence ID" value="WWQ63185.1"/>
    <property type="molecule type" value="Genomic_DNA"/>
</dbReference>
<proteinExistence type="predicted"/>